<dbReference type="InterPro" id="IPR003115">
    <property type="entry name" value="ParB_N"/>
</dbReference>
<dbReference type="SUPFAM" id="SSF110849">
    <property type="entry name" value="ParB/Sulfiredoxin"/>
    <property type="match status" value="1"/>
</dbReference>
<organism evidence="3 4">
    <name type="scientific">Bartonella vinsonii subsp. berkhoffii str. Tweed</name>
    <dbReference type="NCBI Taxonomy" id="1094502"/>
    <lineage>
        <taxon>Bacteria</taxon>
        <taxon>Pseudomonadati</taxon>
        <taxon>Pseudomonadota</taxon>
        <taxon>Alphaproteobacteria</taxon>
        <taxon>Hyphomicrobiales</taxon>
        <taxon>Bartonellaceae</taxon>
        <taxon>Bartonella</taxon>
    </lineage>
</organism>
<dbReference type="CDD" id="cd16409">
    <property type="entry name" value="ParB_N_like"/>
    <property type="match status" value="1"/>
</dbReference>
<name>N6VIX0_BARVB</name>
<evidence type="ECO:0000259" key="2">
    <source>
        <dbReference type="SMART" id="SM00470"/>
    </source>
</evidence>
<dbReference type="InterPro" id="IPR004437">
    <property type="entry name" value="ParB/RepB/Spo0J"/>
</dbReference>
<dbReference type="GO" id="GO:0003677">
    <property type="term" value="F:DNA binding"/>
    <property type="evidence" value="ECO:0007669"/>
    <property type="project" value="InterPro"/>
</dbReference>
<sequence>MVTACNLWTPEAKREIINPYSEVERLEVMLSCSFKAVSGGFKHLPIRYIIDPPHGLFDAALARQIVIHILHYQFEVPRRRIVAIQARQRTSISLSLQVINRRLMEPVFAKAYQRWSVRAMDCFKRDQKGGGVMAQFQRLALDVIVVPERIRPVDDEHAKALAQSMAREGLMNPITVRHTPNAKEGNYTLIAGAHRLRAAELLGYSDIDAVVVQADKDNAALLEVAENLFRNELSVIDRALFVQTYRELWEKKYGEIKRGGDRKSKVQVAPLIGGETDFEKLVQLAPISQRDSNATSDHNKIGCEGDKVAKGKVYPLPNDGDLNGKGTVLSFAKHVADRIGFSQDVVKRLNCIAQHLQPELRSVLRGTALADNQAQLLKLAKMEPVAQRRVAVALQQNEGDLRRAVDLVNGINIPPAN</sequence>
<dbReference type="GO" id="GO:0007059">
    <property type="term" value="P:chromosome segregation"/>
    <property type="evidence" value="ECO:0007669"/>
    <property type="project" value="TreeGrafter"/>
</dbReference>
<dbReference type="NCBIfam" id="TIGR00180">
    <property type="entry name" value="parB_part"/>
    <property type="match status" value="1"/>
</dbReference>
<dbReference type="EMBL" id="AGWD01000024">
    <property type="protein sequence ID" value="ENN93156.1"/>
    <property type="molecule type" value="Genomic_DNA"/>
</dbReference>
<proteinExistence type="inferred from homology"/>
<dbReference type="Proteomes" id="UP000014011">
    <property type="component" value="Unassembled WGS sequence"/>
</dbReference>
<feature type="domain" description="ParB-like N-terminal" evidence="2">
    <location>
        <begin position="137"/>
        <end position="228"/>
    </location>
</feature>
<comment type="caution">
    <text evidence="3">The sequence shown here is derived from an EMBL/GenBank/DDBJ whole genome shotgun (WGS) entry which is preliminary data.</text>
</comment>
<evidence type="ECO:0000313" key="3">
    <source>
        <dbReference type="EMBL" id="ENN93156.1"/>
    </source>
</evidence>
<dbReference type="AlphaFoldDB" id="N6VIX0"/>
<evidence type="ECO:0000256" key="1">
    <source>
        <dbReference type="ARBA" id="ARBA00006295"/>
    </source>
</evidence>
<comment type="similarity">
    <text evidence="1">Belongs to the ParB family.</text>
</comment>
<protein>
    <submittedName>
        <fullName evidence="3">Chromosome partitioning protein parB</fullName>
    </submittedName>
</protein>
<dbReference type="HOGENOM" id="CLU_054511_0_0_5"/>
<gene>
    <name evidence="3" type="ORF">BVtw_15510</name>
</gene>
<dbReference type="GO" id="GO:0005694">
    <property type="term" value="C:chromosome"/>
    <property type="evidence" value="ECO:0007669"/>
    <property type="project" value="TreeGrafter"/>
</dbReference>
<dbReference type="InterPro" id="IPR036086">
    <property type="entry name" value="ParB/Sulfiredoxin_sf"/>
</dbReference>
<dbReference type="PANTHER" id="PTHR33375:SF1">
    <property type="entry name" value="CHROMOSOME-PARTITIONING PROTEIN PARB-RELATED"/>
    <property type="match status" value="1"/>
</dbReference>
<dbReference type="InterPro" id="IPR050336">
    <property type="entry name" value="Chromosome_partition/occlusion"/>
</dbReference>
<evidence type="ECO:0000313" key="4">
    <source>
        <dbReference type="Proteomes" id="UP000014011"/>
    </source>
</evidence>
<dbReference type="Pfam" id="PF02195">
    <property type="entry name" value="ParB_N"/>
    <property type="match status" value="1"/>
</dbReference>
<dbReference type="SMART" id="SM00470">
    <property type="entry name" value="ParB"/>
    <property type="match status" value="1"/>
</dbReference>
<dbReference type="PATRIC" id="fig|1094502.3.peg.1908"/>
<accession>N6VIX0</accession>
<reference evidence="3 4" key="1">
    <citation type="journal article" date="2013" name="PLoS Genet.">
        <title>A gene transfer agent and a dynamic repertoire of secretion systems hold the keys to the explosive radiation of the emerging pathogen Bartonella.</title>
        <authorList>
            <person name="Guy L."/>
            <person name="Nystedt B."/>
            <person name="Toft C."/>
            <person name="Zaremba-Niedzwiedzka K."/>
            <person name="Berglund E.C."/>
            <person name="Granberg F."/>
            <person name="Naslund K."/>
            <person name="Eriksson A.S."/>
            <person name="Andersson S.G."/>
        </authorList>
    </citation>
    <scope>NUCLEOTIDE SEQUENCE [LARGE SCALE GENOMIC DNA]</scope>
    <source>
        <strain evidence="3">Tweed</strain>
    </source>
</reference>
<dbReference type="Gene3D" id="3.90.1530.10">
    <property type="entry name" value="Conserved hypothetical protein from pyrococcus furiosus pfu- 392566-001, ParB domain"/>
    <property type="match status" value="1"/>
</dbReference>
<dbReference type="PANTHER" id="PTHR33375">
    <property type="entry name" value="CHROMOSOME-PARTITIONING PROTEIN PARB-RELATED"/>
    <property type="match status" value="1"/>
</dbReference>